<dbReference type="Gene3D" id="3.40.50.2000">
    <property type="entry name" value="Glycogen Phosphorylase B"/>
    <property type="match status" value="2"/>
</dbReference>
<dbReference type="AlphaFoldDB" id="X1HMG7"/>
<evidence type="ECO:0000259" key="1">
    <source>
        <dbReference type="Pfam" id="PF00534"/>
    </source>
</evidence>
<dbReference type="Pfam" id="PF00534">
    <property type="entry name" value="Glycos_transf_1"/>
    <property type="match status" value="1"/>
</dbReference>
<accession>X1HMG7</accession>
<name>X1HMG7_9ZZZZ</name>
<dbReference type="GO" id="GO:0016757">
    <property type="term" value="F:glycosyltransferase activity"/>
    <property type="evidence" value="ECO:0007669"/>
    <property type="project" value="InterPro"/>
</dbReference>
<sequence length="131" mass="15167">MYRKRIEIAGAKYNKDKLDYYLKSDIFVFPSYYGEGLPTVLIEAMAVGLPIVTTKVGAITYIMKNGVNGVILDDHSSKSIVAGIEQLLENPQKMDRMKRHNLENAEQYDVQVVTRKMEQYYREILCRNYYA</sequence>
<comment type="caution">
    <text evidence="2">The sequence shown here is derived from an EMBL/GenBank/DDBJ whole genome shotgun (WGS) entry which is preliminary data.</text>
</comment>
<dbReference type="PANTHER" id="PTHR45947:SF3">
    <property type="entry name" value="SULFOQUINOVOSYL TRANSFERASE SQD2"/>
    <property type="match status" value="1"/>
</dbReference>
<gene>
    <name evidence="2" type="ORF">S03H2_32746</name>
</gene>
<dbReference type="InterPro" id="IPR001296">
    <property type="entry name" value="Glyco_trans_1"/>
</dbReference>
<dbReference type="InterPro" id="IPR050194">
    <property type="entry name" value="Glycosyltransferase_grp1"/>
</dbReference>
<dbReference type="SUPFAM" id="SSF53756">
    <property type="entry name" value="UDP-Glycosyltransferase/glycogen phosphorylase"/>
    <property type="match status" value="1"/>
</dbReference>
<evidence type="ECO:0000313" key="2">
    <source>
        <dbReference type="EMBL" id="GAH58255.1"/>
    </source>
</evidence>
<organism evidence="2">
    <name type="scientific">marine sediment metagenome</name>
    <dbReference type="NCBI Taxonomy" id="412755"/>
    <lineage>
        <taxon>unclassified sequences</taxon>
        <taxon>metagenomes</taxon>
        <taxon>ecological metagenomes</taxon>
    </lineage>
</organism>
<proteinExistence type="predicted"/>
<dbReference type="EMBL" id="BARU01019905">
    <property type="protein sequence ID" value="GAH58255.1"/>
    <property type="molecule type" value="Genomic_DNA"/>
</dbReference>
<reference evidence="2" key="1">
    <citation type="journal article" date="2014" name="Front. Microbiol.">
        <title>High frequency of phylogenetically diverse reductive dehalogenase-homologous genes in deep subseafloor sedimentary metagenomes.</title>
        <authorList>
            <person name="Kawai M."/>
            <person name="Futagami T."/>
            <person name="Toyoda A."/>
            <person name="Takaki Y."/>
            <person name="Nishi S."/>
            <person name="Hori S."/>
            <person name="Arai W."/>
            <person name="Tsubouchi T."/>
            <person name="Morono Y."/>
            <person name="Uchiyama I."/>
            <person name="Ito T."/>
            <person name="Fujiyama A."/>
            <person name="Inagaki F."/>
            <person name="Takami H."/>
        </authorList>
    </citation>
    <scope>NUCLEOTIDE SEQUENCE</scope>
    <source>
        <strain evidence="2">Expedition CK06-06</strain>
    </source>
</reference>
<protein>
    <recommendedName>
        <fullName evidence="1">Glycosyl transferase family 1 domain-containing protein</fullName>
    </recommendedName>
</protein>
<feature type="domain" description="Glycosyl transferase family 1" evidence="1">
    <location>
        <begin position="3"/>
        <end position="99"/>
    </location>
</feature>
<dbReference type="CDD" id="cd03801">
    <property type="entry name" value="GT4_PimA-like"/>
    <property type="match status" value="1"/>
</dbReference>
<dbReference type="PANTHER" id="PTHR45947">
    <property type="entry name" value="SULFOQUINOVOSYL TRANSFERASE SQD2"/>
    <property type="match status" value="1"/>
</dbReference>